<feature type="region of interest" description="Disordered" evidence="6">
    <location>
        <begin position="44"/>
        <end position="128"/>
    </location>
</feature>
<dbReference type="PANTHER" id="PTHR46084:SF23">
    <property type="entry name" value="OS07G0693000 PROTEIN"/>
    <property type="match status" value="1"/>
</dbReference>
<dbReference type="InterPro" id="IPR000719">
    <property type="entry name" value="Prot_kinase_dom"/>
</dbReference>
<evidence type="ECO:0000313" key="10">
    <source>
        <dbReference type="EMBL" id="KAJ1695415.1"/>
    </source>
</evidence>
<evidence type="ECO:0000256" key="2">
    <source>
        <dbReference type="ARBA" id="ARBA00022729"/>
    </source>
</evidence>
<keyword evidence="1 7" id="KW-0812">Transmembrane</keyword>
<evidence type="ECO:0000259" key="9">
    <source>
        <dbReference type="PROSITE" id="PS50011"/>
    </source>
</evidence>
<dbReference type="GO" id="GO:0012505">
    <property type="term" value="C:endomembrane system"/>
    <property type="evidence" value="ECO:0007669"/>
    <property type="project" value="UniProtKB-SubCell"/>
</dbReference>
<dbReference type="InterPro" id="IPR001245">
    <property type="entry name" value="Ser-Thr/Tyr_kinase_cat_dom"/>
</dbReference>
<dbReference type="Proteomes" id="UP001151287">
    <property type="component" value="Unassembled WGS sequence"/>
</dbReference>
<evidence type="ECO:0000256" key="6">
    <source>
        <dbReference type="SAM" id="MobiDB-lite"/>
    </source>
</evidence>
<feature type="signal peptide" evidence="8">
    <location>
        <begin position="1"/>
        <end position="20"/>
    </location>
</feature>
<dbReference type="OrthoDB" id="291737at2759"/>
<evidence type="ECO:0000256" key="5">
    <source>
        <dbReference type="ARBA" id="ARBA00046288"/>
    </source>
</evidence>
<dbReference type="InterPro" id="IPR011009">
    <property type="entry name" value="Kinase-like_dom_sf"/>
</dbReference>
<keyword evidence="4 7" id="KW-0472">Membrane</keyword>
<dbReference type="FunFam" id="3.30.200.20:FF:000489">
    <property type="entry name" value="Inactive receptor-like serine/threonine-protein kinase"/>
    <property type="match status" value="1"/>
</dbReference>
<dbReference type="Pfam" id="PF07714">
    <property type="entry name" value="PK_Tyr_Ser-Thr"/>
    <property type="match status" value="1"/>
</dbReference>
<evidence type="ECO:0000256" key="3">
    <source>
        <dbReference type="ARBA" id="ARBA00022989"/>
    </source>
</evidence>
<dbReference type="EMBL" id="JAMQYH010000003">
    <property type="protein sequence ID" value="KAJ1695415.1"/>
    <property type="molecule type" value="Genomic_DNA"/>
</dbReference>
<keyword evidence="2 8" id="KW-0732">Signal</keyword>
<dbReference type="Gene3D" id="1.10.510.10">
    <property type="entry name" value="Transferase(Phosphotransferase) domain 1"/>
    <property type="match status" value="2"/>
</dbReference>
<proteinExistence type="predicted"/>
<sequence>MDWPLVLVFFFVICSCNVKGTDISVAKETGELDLWTEPLTTRKLLQSDNRKSPAKDVISPAPAPHKHHHRKHPTSSALNPHKMPQAPSTLPLPKPVVQNHNFQPKHKPVNHSLPVHPSGSVKPPSAKATSKGIHVKSLPVYASVIGGVSFLLATVLVLFVCIRTKKVVAVRPWATGLSGQLQKAFVKGVPALKRAEVELACEYFSNIIGAFGSKCIMYKGTLSSGVEIAVVSSLVKSSKDWSKSCESQFRKKIANLSRVNHKNFVNLLGYCEEMQPFTRMMVFEYAPNGTLFEHLHYKEAEHLNWGTRVRIAVGIAYCLDHMLQLDPPVILTNLDSSTVYLTDDYAAKVSDLNLCTDYKETKATPDRETIVYMYGIVLLELISGKIPFSDEWIQLENCGSLKNMVDPSLKSFDEDVLGALFEVAKGCVDLDPKSRPAMGEVARRLREITEMTPDGAIPKISPLWWAELEIMSPEAN</sequence>
<evidence type="ECO:0000256" key="4">
    <source>
        <dbReference type="ARBA" id="ARBA00023136"/>
    </source>
</evidence>
<accession>A0A9Q0HRM4</accession>
<dbReference type="PANTHER" id="PTHR46084">
    <property type="entry name" value="PROTEIN MALE DISCOVERER 2"/>
    <property type="match status" value="1"/>
</dbReference>
<dbReference type="GO" id="GO:0005524">
    <property type="term" value="F:ATP binding"/>
    <property type="evidence" value="ECO:0007669"/>
    <property type="project" value="InterPro"/>
</dbReference>
<dbReference type="SUPFAM" id="SSF56112">
    <property type="entry name" value="Protein kinase-like (PK-like)"/>
    <property type="match status" value="1"/>
</dbReference>
<dbReference type="AlphaFoldDB" id="A0A9Q0HRM4"/>
<evidence type="ECO:0000256" key="7">
    <source>
        <dbReference type="SAM" id="Phobius"/>
    </source>
</evidence>
<evidence type="ECO:0000313" key="11">
    <source>
        <dbReference type="Proteomes" id="UP001151287"/>
    </source>
</evidence>
<feature type="transmembrane region" description="Helical" evidence="7">
    <location>
        <begin position="140"/>
        <end position="162"/>
    </location>
</feature>
<keyword evidence="3 7" id="KW-1133">Transmembrane helix</keyword>
<comment type="subcellular location">
    <subcellularLocation>
        <location evidence="5">Endomembrane system</location>
        <topology evidence="5">Single-pass type I membrane protein</topology>
    </subcellularLocation>
</comment>
<feature type="compositionally biased region" description="Basic residues" evidence="6">
    <location>
        <begin position="64"/>
        <end position="73"/>
    </location>
</feature>
<keyword evidence="11" id="KW-1185">Reference proteome</keyword>
<dbReference type="GO" id="GO:0004672">
    <property type="term" value="F:protein kinase activity"/>
    <property type="evidence" value="ECO:0007669"/>
    <property type="project" value="InterPro"/>
</dbReference>
<protein>
    <recommendedName>
        <fullName evidence="9">Protein kinase domain-containing protein</fullName>
    </recommendedName>
</protein>
<evidence type="ECO:0000256" key="1">
    <source>
        <dbReference type="ARBA" id="ARBA00022692"/>
    </source>
</evidence>
<dbReference type="Gene3D" id="3.30.200.20">
    <property type="entry name" value="Phosphorylase Kinase, domain 1"/>
    <property type="match status" value="1"/>
</dbReference>
<organism evidence="10 11">
    <name type="scientific">Rhynchospora breviuscula</name>
    <dbReference type="NCBI Taxonomy" id="2022672"/>
    <lineage>
        <taxon>Eukaryota</taxon>
        <taxon>Viridiplantae</taxon>
        <taxon>Streptophyta</taxon>
        <taxon>Embryophyta</taxon>
        <taxon>Tracheophyta</taxon>
        <taxon>Spermatophyta</taxon>
        <taxon>Magnoliopsida</taxon>
        <taxon>Liliopsida</taxon>
        <taxon>Poales</taxon>
        <taxon>Cyperaceae</taxon>
        <taxon>Cyperoideae</taxon>
        <taxon>Rhynchosporeae</taxon>
        <taxon>Rhynchospora</taxon>
    </lineage>
</organism>
<reference evidence="10" key="1">
    <citation type="journal article" date="2022" name="Cell">
        <title>Repeat-based holocentromeres influence genome architecture and karyotype evolution.</title>
        <authorList>
            <person name="Hofstatter P.G."/>
            <person name="Thangavel G."/>
            <person name="Lux T."/>
            <person name="Neumann P."/>
            <person name="Vondrak T."/>
            <person name="Novak P."/>
            <person name="Zhang M."/>
            <person name="Costa L."/>
            <person name="Castellani M."/>
            <person name="Scott A."/>
            <person name="Toegelov H."/>
            <person name="Fuchs J."/>
            <person name="Mata-Sucre Y."/>
            <person name="Dias Y."/>
            <person name="Vanzela A.L.L."/>
            <person name="Huettel B."/>
            <person name="Almeida C.C.S."/>
            <person name="Simkova H."/>
            <person name="Souza G."/>
            <person name="Pedrosa-Harand A."/>
            <person name="Macas J."/>
            <person name="Mayer K.F.X."/>
            <person name="Houben A."/>
            <person name="Marques A."/>
        </authorList>
    </citation>
    <scope>NUCLEOTIDE SEQUENCE</scope>
    <source>
        <strain evidence="10">RhyBre1mFocal</strain>
    </source>
</reference>
<evidence type="ECO:0000256" key="8">
    <source>
        <dbReference type="SAM" id="SignalP"/>
    </source>
</evidence>
<name>A0A9Q0HRM4_9POAL</name>
<feature type="domain" description="Protein kinase" evidence="9">
    <location>
        <begin position="167"/>
        <end position="449"/>
    </location>
</feature>
<comment type="caution">
    <text evidence="10">The sequence shown here is derived from an EMBL/GenBank/DDBJ whole genome shotgun (WGS) entry which is preliminary data.</text>
</comment>
<dbReference type="PROSITE" id="PS50011">
    <property type="entry name" value="PROTEIN_KINASE_DOM"/>
    <property type="match status" value="1"/>
</dbReference>
<feature type="chain" id="PRO_5040516195" description="Protein kinase domain-containing protein" evidence="8">
    <location>
        <begin position="21"/>
        <end position="476"/>
    </location>
</feature>
<gene>
    <name evidence="10" type="ORF">LUZ63_012113</name>
</gene>